<organism evidence="2 3">
    <name type="scientific">Roseateles toxinivorans</name>
    <dbReference type="NCBI Taxonomy" id="270368"/>
    <lineage>
        <taxon>Bacteria</taxon>
        <taxon>Pseudomonadati</taxon>
        <taxon>Pseudomonadota</taxon>
        <taxon>Betaproteobacteria</taxon>
        <taxon>Burkholderiales</taxon>
        <taxon>Sphaerotilaceae</taxon>
        <taxon>Roseateles</taxon>
    </lineage>
</organism>
<dbReference type="GO" id="GO:0090313">
    <property type="term" value="P:regulation of protein targeting to membrane"/>
    <property type="evidence" value="ECO:0007669"/>
    <property type="project" value="TreeGrafter"/>
</dbReference>
<evidence type="ECO:0000313" key="2">
    <source>
        <dbReference type="EMBL" id="TDP64261.1"/>
    </source>
</evidence>
<proteinExistence type="predicted"/>
<dbReference type="FunCoup" id="A0A4R6QP43">
    <property type="interactions" value="18"/>
</dbReference>
<feature type="domain" description="AsmA" evidence="1">
    <location>
        <begin position="15"/>
        <end position="569"/>
    </location>
</feature>
<reference evidence="2 3" key="1">
    <citation type="submission" date="2019-03" db="EMBL/GenBank/DDBJ databases">
        <title>Genomic Encyclopedia of Type Strains, Phase IV (KMG-IV): sequencing the most valuable type-strain genomes for metagenomic binning, comparative biology and taxonomic classification.</title>
        <authorList>
            <person name="Goeker M."/>
        </authorList>
    </citation>
    <scope>NUCLEOTIDE SEQUENCE [LARGE SCALE GENOMIC DNA]</scope>
    <source>
        <strain evidence="2 3">DSM 16998</strain>
    </source>
</reference>
<comment type="caution">
    <text evidence="2">The sequence shown here is derived from an EMBL/GenBank/DDBJ whole genome shotgun (WGS) entry which is preliminary data.</text>
</comment>
<evidence type="ECO:0000313" key="3">
    <source>
        <dbReference type="Proteomes" id="UP000295361"/>
    </source>
</evidence>
<evidence type="ECO:0000259" key="1">
    <source>
        <dbReference type="Pfam" id="PF05170"/>
    </source>
</evidence>
<name>A0A4R6QP43_9BURK</name>
<sequence length="694" mass="73477">MTSAAAFPPRSARRALAVTAGLLLLLAGLFTIGELMAWPWLAEPLEQRLSQRLQREVKLNANGTRQGLRIHLLGGVRVESDHLWVAGPSWNAERPTLRASGVQMSLRYSDLWALRQGAPLRIKSLVAEQLNAALERRADGRASWDFGTDADPVAGQPMGGLALERLEVKRGEIGVLDDPLALDAFISFALLDGVAMPATAASASASAPTTMPSQGLQARASGRYRGNPLTASLQSSAPLAWISGGDDGPSIDVRLQAHSGQARLSFVGQLRDLLGLQGLRGHYVIDGPSLAALGKPLGLTLPTTARFRAQGRLVHEQTRWTTELTRLTVGQSDLRGSFVYDTRPARPLLTGQLAGKNLAIQDLGPAVGLNPADAAEPPRAGGKLLPDRRFDLPALRTMDADIAVKLDRVSLGAAFAEAIVPLNARLLLSDGVLTLQDIAARTAKGSIGGRLMLDGRADIALWQAALQWSGLTLEQWIRQPRSAAGAPPFVSGRLGGRLKLDGTGRSSAEMLGSASGNALVYWTEGSLSHLIVEQAGIDLAQTLGVLIRGDRPLPVSCGAADLRLTKGQVVPKVMLVDTSDSTIWVDGSMSLATEQLALRLRVSPKDFSPLTLRTPVLVGGTLAEPKLSLESGPLMRKLLPAALLALINPLAAILPLLDQGGDEDSKRTVAACQALMQRAARVAGPSTRPTKPAL</sequence>
<dbReference type="EMBL" id="SNXS01000004">
    <property type="protein sequence ID" value="TDP64261.1"/>
    <property type="molecule type" value="Genomic_DNA"/>
</dbReference>
<dbReference type="Proteomes" id="UP000295361">
    <property type="component" value="Unassembled WGS sequence"/>
</dbReference>
<protein>
    <recommendedName>
        <fullName evidence="1">AsmA domain-containing protein</fullName>
    </recommendedName>
</protein>
<dbReference type="InterPro" id="IPR052894">
    <property type="entry name" value="AsmA-related"/>
</dbReference>
<dbReference type="InterPro" id="IPR007844">
    <property type="entry name" value="AsmA"/>
</dbReference>
<accession>A0A4R6QP43</accession>
<dbReference type="GO" id="GO:0005886">
    <property type="term" value="C:plasma membrane"/>
    <property type="evidence" value="ECO:0007669"/>
    <property type="project" value="TreeGrafter"/>
</dbReference>
<dbReference type="PANTHER" id="PTHR30441:SF9">
    <property type="entry name" value="ASMA FAMILY PROTEIN YHJG"/>
    <property type="match status" value="1"/>
</dbReference>
<dbReference type="AlphaFoldDB" id="A0A4R6QP43"/>
<dbReference type="OrthoDB" id="5749006at2"/>
<keyword evidence="3" id="KW-1185">Reference proteome</keyword>
<dbReference type="Pfam" id="PF05170">
    <property type="entry name" value="AsmA"/>
    <property type="match status" value="1"/>
</dbReference>
<gene>
    <name evidence="2" type="ORF">DES47_104550</name>
</gene>
<dbReference type="PANTHER" id="PTHR30441">
    <property type="entry name" value="DUF748 DOMAIN-CONTAINING PROTEIN"/>
    <property type="match status" value="1"/>
</dbReference>
<dbReference type="RefSeq" id="WP_133702079.1">
    <property type="nucleotide sequence ID" value="NZ_SNXS01000004.1"/>
</dbReference>
<dbReference type="InParanoid" id="A0A4R6QP43"/>